<dbReference type="Proteomes" id="UP000024559">
    <property type="component" value="Chromosome"/>
</dbReference>
<comment type="caution">
    <text evidence="1">The sequence shown here is derived from an EMBL/GenBank/DDBJ whole genome shotgun (WGS) entry which is preliminary data.</text>
</comment>
<name>A0A0E2Q1I4_STRTR</name>
<accession>A0A0E2Q1I4</accession>
<sequence>MIMPMLLLGARLLIIVFIWKMVSGSLSEQVKVWLIPSGEQEKSTFKVSTFKPSQAYLIDAYQNVHKIKESNLDRWDSLFYLKKLIADKLRKR</sequence>
<gene>
    <name evidence="1" type="ORF">X841_10260</name>
</gene>
<evidence type="ECO:0000313" key="1">
    <source>
        <dbReference type="EMBL" id="ETW88172.1"/>
    </source>
</evidence>
<dbReference type="AlphaFoldDB" id="A0A0E2Q1I4"/>
<evidence type="ECO:0000313" key="2">
    <source>
        <dbReference type="Proteomes" id="UP000024559"/>
    </source>
</evidence>
<protein>
    <submittedName>
        <fullName evidence="1">Uncharacterized protein</fullName>
    </submittedName>
</protein>
<proteinExistence type="predicted"/>
<reference evidence="2" key="1">
    <citation type="submission" date="2013-12" db="EMBL/GenBank/DDBJ databases">
        <title>Genome sequences of Streptococcus thermophilus strains MTH17CL396 and M17PTZA496 isolated from Fontina cheese in Valle d'Aosta region (Italy).</title>
        <authorList>
            <person name="Treu L."/>
            <person name="Giacomini A."/>
            <person name="Corich V."/>
            <person name="Vendramin V."/>
            <person name="Bovo B."/>
        </authorList>
    </citation>
    <scope>NUCLEOTIDE SEQUENCE [LARGE SCALE GENOMIC DNA]</scope>
    <source>
        <strain evidence="2">M17PTZA496</strain>
    </source>
</reference>
<organism evidence="1 2">
    <name type="scientific">Streptococcus thermophilus M17PTZA496</name>
    <dbReference type="NCBI Taxonomy" id="1433289"/>
    <lineage>
        <taxon>Bacteria</taxon>
        <taxon>Bacillati</taxon>
        <taxon>Bacillota</taxon>
        <taxon>Bacilli</taxon>
        <taxon>Lactobacillales</taxon>
        <taxon>Streptococcaceae</taxon>
        <taxon>Streptococcus</taxon>
    </lineage>
</organism>
<dbReference type="EMBL" id="AZJT01000069">
    <property type="protein sequence ID" value="ETW88172.1"/>
    <property type="molecule type" value="Genomic_DNA"/>
</dbReference>
<dbReference type="HOGENOM" id="CLU_2412030_0_0_9"/>